<accession>A0A067MKZ2</accession>
<dbReference type="InterPro" id="IPR011989">
    <property type="entry name" value="ARM-like"/>
</dbReference>
<dbReference type="GO" id="GO:0005524">
    <property type="term" value="F:ATP binding"/>
    <property type="evidence" value="ECO:0007669"/>
    <property type="project" value="InterPro"/>
</dbReference>
<feature type="region of interest" description="Disordered" evidence="1">
    <location>
        <begin position="782"/>
        <end position="871"/>
    </location>
</feature>
<dbReference type="InterPro" id="IPR011009">
    <property type="entry name" value="Kinase-like_dom_sf"/>
</dbReference>
<evidence type="ECO:0000313" key="3">
    <source>
        <dbReference type="EMBL" id="KDQ16224.1"/>
    </source>
</evidence>
<dbReference type="InterPro" id="IPR051177">
    <property type="entry name" value="CIK-Related_Protein"/>
</dbReference>
<dbReference type="SMART" id="SM00220">
    <property type="entry name" value="S_TKc"/>
    <property type="match status" value="1"/>
</dbReference>
<dbReference type="FunCoup" id="A0A067MKZ2">
    <property type="interactions" value="599"/>
</dbReference>
<feature type="compositionally biased region" description="Low complexity" evidence="1">
    <location>
        <begin position="30"/>
        <end position="40"/>
    </location>
</feature>
<dbReference type="PROSITE" id="PS50011">
    <property type="entry name" value="PROTEIN_KINASE_DOM"/>
    <property type="match status" value="1"/>
</dbReference>
<feature type="compositionally biased region" description="Polar residues" evidence="1">
    <location>
        <begin position="843"/>
        <end position="856"/>
    </location>
</feature>
<dbReference type="CDD" id="cd14011">
    <property type="entry name" value="PK_SCY1_like"/>
    <property type="match status" value="1"/>
</dbReference>
<sequence length="871" mass="93948">MFAAATSAATAFFKTSSISQNYVLRSSQNGAGSSSTASPSTPSPEAIQSFPAGPWNVSEAVHKITQKRVSVWSIEKRGQAMDKIPPQTRDTVVESLKTEVAALAKMRHPCILEIVEPLEETRSEITFATEPIMSTLLLAVNATPRSPGYVELDEIEIQKGILQLTKGLAFLHTSARLVHSNLTPNTIIINAAGDWKISGLGLTIPLVSADGTSTKDMWDAHDNRLPSFIQRAYDYLAPEYILDHQINVSSDMYSLGCVIYAVHSKGNPPYRNHNNLSSVRSNFGRLEGGRGISGMDTWDSDLRDLVNSLVTRSTITRLTTESLPAHPFFSSLAISTLNFLERSTFASKTREEKIAFMKGLNSVLGRFSEGMRRRKVLPSLLEEMKDPGLLPSILPNVFTIAASFDAASFQSLVLPSLKPLFSARDPPQNMVVLLDNLKALQEKTSPQVFRKDVLPLVYNALESENPEVQERALKTVPDLCETIDYAEFQGVLFPRVALVFTKTRILSVKVNTLVCFLSMVKTLDQTSLTQKLLATLAVHEAMGQKIEREAVATLVLPQLWQMSVGPLLNIEQFNKFMTVIRSLAERVEREHSQHLRDTQRVEDRSAIASGNGSAIGRTAGGSVDFASLVGNKGMPTGGGGLAGSMIAGSSSGGTSWEDDVWGSILNPDSSQAATPTQNSPSMGAQSPLPYRPSAPPQTQSLPASPQPFNNPRPISVSTNSAARTLGTRALQPVSMTPAFPPPPPPQQRNSSPSLQSLPSRTLAAGAANSFSSLSLSSFPSVQPQQLQAQTRTLSPPIQPQKPNYNISLPSAGSAFPTNSGSFAPAPAPMNLAPQPFFPGSMSGVLTPSASNSSSWGQKKAKEDWGDFDPLG</sequence>
<dbReference type="Gene3D" id="3.30.200.20">
    <property type="entry name" value="Phosphorylase Kinase, domain 1"/>
    <property type="match status" value="1"/>
</dbReference>
<dbReference type="PANTHER" id="PTHR12984">
    <property type="entry name" value="SCY1-RELATED S/T PROTEIN KINASE-LIKE"/>
    <property type="match status" value="1"/>
</dbReference>
<dbReference type="Pfam" id="PF00069">
    <property type="entry name" value="Pkinase"/>
    <property type="match status" value="1"/>
</dbReference>
<gene>
    <name evidence="3" type="ORF">BOTBODRAFT_54054</name>
</gene>
<feature type="compositionally biased region" description="Low complexity" evidence="1">
    <location>
        <begin position="747"/>
        <end position="757"/>
    </location>
</feature>
<protein>
    <recommendedName>
        <fullName evidence="2">Protein kinase domain-containing protein</fullName>
    </recommendedName>
</protein>
<feature type="compositionally biased region" description="Polar residues" evidence="1">
    <location>
        <begin position="788"/>
        <end position="821"/>
    </location>
</feature>
<dbReference type="InterPro" id="IPR016024">
    <property type="entry name" value="ARM-type_fold"/>
</dbReference>
<feature type="region of interest" description="Disordered" evidence="1">
    <location>
        <begin position="591"/>
        <end position="613"/>
    </location>
</feature>
<dbReference type="Gene3D" id="1.10.510.10">
    <property type="entry name" value="Transferase(Phosphotransferase) domain 1"/>
    <property type="match status" value="1"/>
</dbReference>
<reference evidence="4" key="1">
    <citation type="journal article" date="2014" name="Proc. Natl. Acad. Sci. U.S.A.">
        <title>Extensive sampling of basidiomycete genomes demonstrates inadequacy of the white-rot/brown-rot paradigm for wood decay fungi.</title>
        <authorList>
            <person name="Riley R."/>
            <person name="Salamov A.A."/>
            <person name="Brown D.W."/>
            <person name="Nagy L.G."/>
            <person name="Floudas D."/>
            <person name="Held B.W."/>
            <person name="Levasseur A."/>
            <person name="Lombard V."/>
            <person name="Morin E."/>
            <person name="Otillar R."/>
            <person name="Lindquist E.A."/>
            <person name="Sun H."/>
            <person name="LaButti K.M."/>
            <person name="Schmutz J."/>
            <person name="Jabbour D."/>
            <person name="Luo H."/>
            <person name="Baker S.E."/>
            <person name="Pisabarro A.G."/>
            <person name="Walton J.D."/>
            <person name="Blanchette R.A."/>
            <person name="Henrissat B."/>
            <person name="Martin F."/>
            <person name="Cullen D."/>
            <person name="Hibbett D.S."/>
            <person name="Grigoriev I.V."/>
        </authorList>
    </citation>
    <scope>NUCLEOTIDE SEQUENCE [LARGE SCALE GENOMIC DNA]</scope>
    <source>
        <strain evidence="4">FD-172 SS1</strain>
    </source>
</reference>
<dbReference type="AlphaFoldDB" id="A0A067MKZ2"/>
<feature type="compositionally biased region" description="Basic and acidic residues" evidence="1">
    <location>
        <begin position="591"/>
        <end position="605"/>
    </location>
</feature>
<feature type="region of interest" description="Disordered" evidence="1">
    <location>
        <begin position="733"/>
        <end position="757"/>
    </location>
</feature>
<dbReference type="InterPro" id="IPR000719">
    <property type="entry name" value="Prot_kinase_dom"/>
</dbReference>
<evidence type="ECO:0000256" key="1">
    <source>
        <dbReference type="SAM" id="MobiDB-lite"/>
    </source>
</evidence>
<dbReference type="PANTHER" id="PTHR12984:SF6">
    <property type="entry name" value="SCY1-LIKE PROTEIN 2"/>
    <property type="match status" value="1"/>
</dbReference>
<dbReference type="GO" id="GO:0004672">
    <property type="term" value="F:protein kinase activity"/>
    <property type="evidence" value="ECO:0007669"/>
    <property type="project" value="InterPro"/>
</dbReference>
<proteinExistence type="predicted"/>
<dbReference type="InParanoid" id="A0A067MKZ2"/>
<dbReference type="EMBL" id="KL198028">
    <property type="protein sequence ID" value="KDQ16224.1"/>
    <property type="molecule type" value="Genomic_DNA"/>
</dbReference>
<feature type="region of interest" description="Disordered" evidence="1">
    <location>
        <begin position="27"/>
        <end position="51"/>
    </location>
</feature>
<name>A0A067MKZ2_BOTB1</name>
<dbReference type="HOGENOM" id="CLU_008724_1_1_1"/>
<dbReference type="Gene3D" id="1.25.10.10">
    <property type="entry name" value="Leucine-rich Repeat Variant"/>
    <property type="match status" value="1"/>
</dbReference>
<feature type="region of interest" description="Disordered" evidence="1">
    <location>
        <begin position="648"/>
        <end position="717"/>
    </location>
</feature>
<feature type="compositionally biased region" description="Polar residues" evidence="1">
    <location>
        <begin position="666"/>
        <end position="684"/>
    </location>
</feature>
<keyword evidence="4" id="KW-1185">Reference proteome</keyword>
<feature type="domain" description="Protein kinase" evidence="2">
    <location>
        <begin position="23"/>
        <end position="329"/>
    </location>
</feature>
<evidence type="ECO:0000259" key="2">
    <source>
        <dbReference type="PROSITE" id="PS50011"/>
    </source>
</evidence>
<dbReference type="SUPFAM" id="SSF48371">
    <property type="entry name" value="ARM repeat"/>
    <property type="match status" value="1"/>
</dbReference>
<dbReference type="OrthoDB" id="79687at2759"/>
<organism evidence="3 4">
    <name type="scientific">Botryobasidium botryosum (strain FD-172 SS1)</name>
    <dbReference type="NCBI Taxonomy" id="930990"/>
    <lineage>
        <taxon>Eukaryota</taxon>
        <taxon>Fungi</taxon>
        <taxon>Dikarya</taxon>
        <taxon>Basidiomycota</taxon>
        <taxon>Agaricomycotina</taxon>
        <taxon>Agaricomycetes</taxon>
        <taxon>Cantharellales</taxon>
        <taxon>Botryobasidiaceae</taxon>
        <taxon>Botryobasidium</taxon>
    </lineage>
</organism>
<dbReference type="Proteomes" id="UP000027195">
    <property type="component" value="Unassembled WGS sequence"/>
</dbReference>
<dbReference type="SUPFAM" id="SSF56112">
    <property type="entry name" value="Protein kinase-like (PK-like)"/>
    <property type="match status" value="1"/>
</dbReference>
<evidence type="ECO:0000313" key="4">
    <source>
        <dbReference type="Proteomes" id="UP000027195"/>
    </source>
</evidence>